<dbReference type="GO" id="GO:0003677">
    <property type="term" value="F:DNA binding"/>
    <property type="evidence" value="ECO:0007669"/>
    <property type="project" value="UniProtKB-KW"/>
</dbReference>
<dbReference type="SUPFAM" id="SSF100950">
    <property type="entry name" value="NagB/RpiA/CoA transferase-like"/>
    <property type="match status" value="1"/>
</dbReference>
<dbReference type="GO" id="GO:0003700">
    <property type="term" value="F:DNA-binding transcription factor activity"/>
    <property type="evidence" value="ECO:0007669"/>
    <property type="project" value="InterPro"/>
</dbReference>
<comment type="caution">
    <text evidence="5">The sequence shown here is derived from an EMBL/GenBank/DDBJ whole genome shotgun (WGS) entry which is preliminary data.</text>
</comment>
<dbReference type="InterPro" id="IPR037171">
    <property type="entry name" value="NagB/RpiA_transferase-like"/>
</dbReference>
<dbReference type="InterPro" id="IPR050313">
    <property type="entry name" value="Carb_Metab_HTH_regulators"/>
</dbReference>
<evidence type="ECO:0000256" key="3">
    <source>
        <dbReference type="ARBA" id="ARBA00023163"/>
    </source>
</evidence>
<keyword evidence="1" id="KW-0805">Transcription regulation</keyword>
<name>A0A8J3ISE6_9CHLR</name>
<dbReference type="InterPro" id="IPR036390">
    <property type="entry name" value="WH_DNA-bd_sf"/>
</dbReference>
<dbReference type="SMART" id="SM00420">
    <property type="entry name" value="HTH_DEOR"/>
    <property type="match status" value="1"/>
</dbReference>
<keyword evidence="3" id="KW-0804">Transcription</keyword>
<gene>
    <name evidence="5" type="ORF">KSF_078010</name>
</gene>
<evidence type="ECO:0000256" key="1">
    <source>
        <dbReference type="ARBA" id="ARBA00023015"/>
    </source>
</evidence>
<dbReference type="PRINTS" id="PR00037">
    <property type="entry name" value="HTHLACR"/>
</dbReference>
<accession>A0A8J3ISE6</accession>
<protein>
    <submittedName>
        <fullName evidence="5">DeoR family transcriptional regulator</fullName>
    </submittedName>
</protein>
<reference evidence="5" key="1">
    <citation type="submission" date="2020-10" db="EMBL/GenBank/DDBJ databases">
        <title>Taxonomic study of unclassified bacteria belonging to the class Ktedonobacteria.</title>
        <authorList>
            <person name="Yabe S."/>
            <person name="Wang C.M."/>
            <person name="Zheng Y."/>
            <person name="Sakai Y."/>
            <person name="Cavaletti L."/>
            <person name="Monciardini P."/>
            <person name="Donadio S."/>
        </authorList>
    </citation>
    <scope>NUCLEOTIDE SEQUENCE</scope>
    <source>
        <strain evidence="5">ID150040</strain>
    </source>
</reference>
<dbReference type="InterPro" id="IPR001034">
    <property type="entry name" value="DeoR_HTH"/>
</dbReference>
<dbReference type="InterPro" id="IPR018356">
    <property type="entry name" value="Tscrpt_reg_HTH_DeoR_CS"/>
</dbReference>
<dbReference type="SUPFAM" id="SSF46785">
    <property type="entry name" value="Winged helix' DNA-binding domain"/>
    <property type="match status" value="1"/>
</dbReference>
<evidence type="ECO:0000259" key="4">
    <source>
        <dbReference type="PROSITE" id="PS51000"/>
    </source>
</evidence>
<dbReference type="PANTHER" id="PTHR30363:SF44">
    <property type="entry name" value="AGA OPERON TRANSCRIPTIONAL REPRESSOR-RELATED"/>
    <property type="match status" value="1"/>
</dbReference>
<dbReference type="Gene3D" id="1.10.10.10">
    <property type="entry name" value="Winged helix-like DNA-binding domain superfamily/Winged helix DNA-binding domain"/>
    <property type="match status" value="1"/>
</dbReference>
<dbReference type="PROSITE" id="PS00894">
    <property type="entry name" value="HTH_DEOR_1"/>
    <property type="match status" value="1"/>
</dbReference>
<dbReference type="Gene3D" id="3.40.50.1360">
    <property type="match status" value="1"/>
</dbReference>
<dbReference type="PROSITE" id="PS51000">
    <property type="entry name" value="HTH_DEOR_2"/>
    <property type="match status" value="1"/>
</dbReference>
<dbReference type="Pfam" id="PF00455">
    <property type="entry name" value="DeoRC"/>
    <property type="match status" value="1"/>
</dbReference>
<keyword evidence="2" id="KW-0238">DNA-binding</keyword>
<dbReference type="Proteomes" id="UP000597444">
    <property type="component" value="Unassembled WGS sequence"/>
</dbReference>
<dbReference type="RefSeq" id="WP_220208533.1">
    <property type="nucleotide sequence ID" value="NZ_BNJK01000002.1"/>
</dbReference>
<sequence length="264" mass="29096">MMDIQVESSTSRMQRQEQISSYVLQQSSVSVKALADLFNVSAMTIHRDLDELEAQGILRKVRGGATAQPSSLFESDARYRLTLAVKEKEAIAQHALAHIEPGQAVMLDDSTTVLALVRLLPQVTPLTVITYGLAAIRELTQVRGIHLMSAGGEYLPKYDAFVGLLCEQALAALRANVLFMSVAAVSGNYIFQPEEEFVKLKRIMLASAEKRVLLIDHTKLEKVALHRLAALQEFDHIITDAGIDEQKLKALKESHIPIEVAPLA</sequence>
<proteinExistence type="predicted"/>
<keyword evidence="6" id="KW-1185">Reference proteome</keyword>
<dbReference type="InterPro" id="IPR036388">
    <property type="entry name" value="WH-like_DNA-bd_sf"/>
</dbReference>
<evidence type="ECO:0000313" key="6">
    <source>
        <dbReference type="Proteomes" id="UP000597444"/>
    </source>
</evidence>
<dbReference type="AlphaFoldDB" id="A0A8J3ISE6"/>
<dbReference type="InterPro" id="IPR014036">
    <property type="entry name" value="DeoR-like_C"/>
</dbReference>
<feature type="domain" description="HTH deoR-type" evidence="4">
    <location>
        <begin position="12"/>
        <end position="67"/>
    </location>
</feature>
<evidence type="ECO:0000313" key="5">
    <source>
        <dbReference type="EMBL" id="GHO97753.1"/>
    </source>
</evidence>
<dbReference type="SMART" id="SM01134">
    <property type="entry name" value="DeoRC"/>
    <property type="match status" value="1"/>
</dbReference>
<dbReference type="EMBL" id="BNJK01000002">
    <property type="protein sequence ID" value="GHO97753.1"/>
    <property type="molecule type" value="Genomic_DNA"/>
</dbReference>
<organism evidence="5 6">
    <name type="scientific">Reticulibacter mediterranei</name>
    <dbReference type="NCBI Taxonomy" id="2778369"/>
    <lineage>
        <taxon>Bacteria</taxon>
        <taxon>Bacillati</taxon>
        <taxon>Chloroflexota</taxon>
        <taxon>Ktedonobacteria</taxon>
        <taxon>Ktedonobacterales</taxon>
        <taxon>Reticulibacteraceae</taxon>
        <taxon>Reticulibacter</taxon>
    </lineage>
</organism>
<evidence type="ECO:0000256" key="2">
    <source>
        <dbReference type="ARBA" id="ARBA00023125"/>
    </source>
</evidence>
<dbReference type="PANTHER" id="PTHR30363">
    <property type="entry name" value="HTH-TYPE TRANSCRIPTIONAL REGULATOR SRLR-RELATED"/>
    <property type="match status" value="1"/>
</dbReference>
<dbReference type="Pfam" id="PF08220">
    <property type="entry name" value="HTH_DeoR"/>
    <property type="match status" value="1"/>
</dbReference>